<evidence type="ECO:0000256" key="1">
    <source>
        <dbReference type="SAM" id="SignalP"/>
    </source>
</evidence>
<evidence type="ECO:0000313" key="3">
    <source>
        <dbReference type="EMBL" id="OQP38759.1"/>
    </source>
</evidence>
<evidence type="ECO:0000313" key="4">
    <source>
        <dbReference type="Proteomes" id="UP000192610"/>
    </source>
</evidence>
<comment type="caution">
    <text evidence="3">The sequence shown here is derived from an EMBL/GenBank/DDBJ whole genome shotgun (WGS) entry which is preliminary data.</text>
</comment>
<dbReference type="EMBL" id="LVXG01000082">
    <property type="protein sequence ID" value="OQP38759.1"/>
    <property type="molecule type" value="Genomic_DNA"/>
</dbReference>
<feature type="signal peptide" evidence="1">
    <location>
        <begin position="1"/>
        <end position="22"/>
    </location>
</feature>
<keyword evidence="1" id="KW-0732">Signal</keyword>
<proteinExistence type="predicted"/>
<sequence>MFKCKMLIIMLGIYGLSCNHSANRHQPAGSAKVLSVSAKDSALKIAEEIAFRTYGNVIKNELPLKGRLSGDSVWIVEGTLPEGADGGTVYIELSKRDYKLLKLTHYK</sequence>
<dbReference type="Pfam" id="PF15631">
    <property type="entry name" value="Imm-NTF2-2"/>
    <property type="match status" value="1"/>
</dbReference>
<feature type="domain" description="NTF2 fold" evidence="2">
    <location>
        <begin position="42"/>
        <end position="107"/>
    </location>
</feature>
<evidence type="ECO:0000259" key="2">
    <source>
        <dbReference type="Pfam" id="PF15631"/>
    </source>
</evidence>
<accession>A0A1V9DY79</accession>
<organism evidence="3 4">
    <name type="scientific">Niastella yeongjuensis</name>
    <dbReference type="NCBI Taxonomy" id="354355"/>
    <lineage>
        <taxon>Bacteria</taxon>
        <taxon>Pseudomonadati</taxon>
        <taxon>Bacteroidota</taxon>
        <taxon>Chitinophagia</taxon>
        <taxon>Chitinophagales</taxon>
        <taxon>Chitinophagaceae</taxon>
        <taxon>Niastella</taxon>
    </lineage>
</organism>
<protein>
    <recommendedName>
        <fullName evidence="2">NTF2 fold domain-containing protein</fullName>
    </recommendedName>
</protein>
<reference evidence="4" key="1">
    <citation type="submission" date="2016-04" db="EMBL/GenBank/DDBJ databases">
        <authorList>
            <person name="Chen L."/>
            <person name="Zhuang W."/>
            <person name="Wang G."/>
        </authorList>
    </citation>
    <scope>NUCLEOTIDE SEQUENCE [LARGE SCALE GENOMIC DNA]</scope>
    <source>
        <strain evidence="4">17621</strain>
    </source>
</reference>
<dbReference type="InterPro" id="IPR028921">
    <property type="entry name" value="NTF2_fold_dom"/>
</dbReference>
<feature type="chain" id="PRO_5010731609" description="NTF2 fold domain-containing protein" evidence="1">
    <location>
        <begin position="23"/>
        <end position="107"/>
    </location>
</feature>
<dbReference type="OrthoDB" id="679072at2"/>
<keyword evidence="4" id="KW-1185">Reference proteome</keyword>
<gene>
    <name evidence="3" type="ORF">A4H97_18755</name>
</gene>
<name>A0A1V9DY79_9BACT</name>
<dbReference type="Proteomes" id="UP000192610">
    <property type="component" value="Unassembled WGS sequence"/>
</dbReference>
<dbReference type="AlphaFoldDB" id="A0A1V9DY79"/>